<keyword evidence="5 8" id="KW-0067">ATP-binding</keyword>
<keyword evidence="3 8" id="KW-0479">Metal-binding</keyword>
<accession>A0A1I5XQ38</accession>
<dbReference type="EMBL" id="FOXX01000002">
    <property type="protein sequence ID" value="SFQ33956.1"/>
    <property type="molecule type" value="Genomic_DNA"/>
</dbReference>
<name>A0A1I5XQ38_9BACI</name>
<gene>
    <name evidence="8" type="primary">nadE</name>
    <name evidence="12" type="ORF">SAMN02745910_00989</name>
</gene>
<comment type="caution">
    <text evidence="12">The sequence shown here is derived from an EMBL/GenBank/DDBJ whole genome shotgun (WGS) entry which is preliminary data.</text>
</comment>
<feature type="binding site" evidence="8">
    <location>
        <position position="162"/>
    </location>
    <ligand>
        <name>ATP</name>
        <dbReference type="ChEBI" id="CHEBI:30616"/>
    </ligand>
</feature>
<dbReference type="GeneID" id="93709729"/>
<feature type="binding site" evidence="8">
    <location>
        <position position="167"/>
    </location>
    <ligand>
        <name>Mg(2+)</name>
        <dbReference type="ChEBI" id="CHEBI:18420"/>
    </ligand>
</feature>
<evidence type="ECO:0000256" key="7">
    <source>
        <dbReference type="ARBA" id="ARBA00023027"/>
    </source>
</evidence>
<dbReference type="InterPro" id="IPR014729">
    <property type="entry name" value="Rossmann-like_a/b/a_fold"/>
</dbReference>
<protein>
    <recommendedName>
        <fullName evidence="8 10">NH(3)-dependent NAD(+) synthetase</fullName>
        <ecNumber evidence="8 10">6.3.1.5</ecNumber>
    </recommendedName>
</protein>
<dbReference type="InterPro" id="IPR022310">
    <property type="entry name" value="NAD/GMP_synthase"/>
</dbReference>
<dbReference type="CDD" id="cd00553">
    <property type="entry name" value="NAD_synthase"/>
    <property type="match status" value="1"/>
</dbReference>
<evidence type="ECO:0000256" key="6">
    <source>
        <dbReference type="ARBA" id="ARBA00022842"/>
    </source>
</evidence>
<feature type="binding site" description="in other chain" evidence="8">
    <location>
        <begin position="262"/>
        <end position="263"/>
    </location>
    <ligand>
        <name>deamido-NAD(+)</name>
        <dbReference type="ChEBI" id="CHEBI:58437"/>
        <note>ligand shared between two neighboring subunits</note>
    </ligand>
</feature>
<sequence length="277" mass="31221">MSDLQKRIIEEMNTKPSIDVQEEIRKSVDFLKDYMKQYDFLKTFVLGISGGQDSTLAGKLAQMAVDELNEEVGEGKYEFIAVRLPYGTQMDEKDCQDALKFIQPSRTVTVNIKGAVDQMLVAVETDTGDSVSDFNKGNVKARQRMIAQYTIAGMYSGVVIGTDHSAEAVTGFYTKYGDGGADLVPLFRLNKRQGKMLLKELGCPEHLYNKKPTADLEEDRPQLPDEEALGVTYDQIDDYLEGKDVGKEAAEKIQAHFLKTEHKRHLPITVYDDFWKK</sequence>
<evidence type="ECO:0000256" key="2">
    <source>
        <dbReference type="ARBA" id="ARBA00022598"/>
    </source>
</evidence>
<evidence type="ECO:0000256" key="3">
    <source>
        <dbReference type="ARBA" id="ARBA00022723"/>
    </source>
</evidence>
<organism evidence="12 13">
    <name type="scientific">Priestia endophytica DSM 13796</name>
    <dbReference type="NCBI Taxonomy" id="1121089"/>
    <lineage>
        <taxon>Bacteria</taxon>
        <taxon>Bacillati</taxon>
        <taxon>Bacillota</taxon>
        <taxon>Bacilli</taxon>
        <taxon>Bacillales</taxon>
        <taxon>Bacillaceae</taxon>
        <taxon>Priestia</taxon>
    </lineage>
</organism>
<feature type="domain" description="NAD/GMP synthase" evidence="11">
    <location>
        <begin position="24"/>
        <end position="267"/>
    </location>
</feature>
<comment type="similarity">
    <text evidence="1 8 9">Belongs to the NAD synthetase family.</text>
</comment>
<evidence type="ECO:0000259" key="11">
    <source>
        <dbReference type="Pfam" id="PF02540"/>
    </source>
</evidence>
<evidence type="ECO:0000256" key="5">
    <source>
        <dbReference type="ARBA" id="ARBA00022840"/>
    </source>
</evidence>
<feature type="binding site" description="in other chain" evidence="8">
    <location>
        <position position="175"/>
    </location>
    <ligand>
        <name>deamido-NAD(+)</name>
        <dbReference type="ChEBI" id="CHEBI:58437"/>
        <note>ligand shared between two neighboring subunits</note>
    </ligand>
</feature>
<proteinExistence type="inferred from homology"/>
<keyword evidence="4 8" id="KW-0547">Nucleotide-binding</keyword>
<comment type="catalytic activity">
    <reaction evidence="8 10">
        <text>deamido-NAD(+) + NH4(+) + ATP = AMP + diphosphate + NAD(+) + H(+)</text>
        <dbReference type="Rhea" id="RHEA:21188"/>
        <dbReference type="ChEBI" id="CHEBI:15378"/>
        <dbReference type="ChEBI" id="CHEBI:28938"/>
        <dbReference type="ChEBI" id="CHEBI:30616"/>
        <dbReference type="ChEBI" id="CHEBI:33019"/>
        <dbReference type="ChEBI" id="CHEBI:57540"/>
        <dbReference type="ChEBI" id="CHEBI:58437"/>
        <dbReference type="ChEBI" id="CHEBI:456215"/>
        <dbReference type="EC" id="6.3.1.5"/>
    </reaction>
</comment>
<evidence type="ECO:0000256" key="4">
    <source>
        <dbReference type="ARBA" id="ARBA00022741"/>
    </source>
</evidence>
<feature type="binding site" evidence="8">
    <location>
        <position position="53"/>
    </location>
    <ligand>
        <name>Mg(2+)</name>
        <dbReference type="ChEBI" id="CHEBI:18420"/>
    </ligand>
</feature>
<feature type="binding site" evidence="8">
    <location>
        <position position="213"/>
    </location>
    <ligand>
        <name>ATP</name>
        <dbReference type="ChEBI" id="CHEBI:30616"/>
    </ligand>
</feature>
<keyword evidence="6 8" id="KW-0460">Magnesium</keyword>
<dbReference type="Gene3D" id="3.40.50.620">
    <property type="entry name" value="HUPs"/>
    <property type="match status" value="1"/>
</dbReference>
<keyword evidence="2 8" id="KW-0436">Ligase</keyword>
<dbReference type="NCBIfam" id="NF001979">
    <property type="entry name" value="PRK00768.1"/>
    <property type="match status" value="1"/>
</dbReference>
<dbReference type="EC" id="6.3.1.5" evidence="8 10"/>
<comment type="pathway">
    <text evidence="8">Cofactor biosynthesis; NAD(+) biosynthesis; NAD(+) from deamido-NAD(+) (ammonia route): step 1/1.</text>
</comment>
<evidence type="ECO:0000256" key="1">
    <source>
        <dbReference type="ARBA" id="ARBA00005859"/>
    </source>
</evidence>
<feature type="binding site" evidence="8">
    <location>
        <begin position="47"/>
        <end position="54"/>
    </location>
    <ligand>
        <name>ATP</name>
        <dbReference type="ChEBI" id="CHEBI:30616"/>
    </ligand>
</feature>
<dbReference type="NCBIfam" id="TIGR00552">
    <property type="entry name" value="nadE"/>
    <property type="match status" value="1"/>
</dbReference>
<evidence type="ECO:0000256" key="10">
    <source>
        <dbReference type="RuleBase" id="RU003812"/>
    </source>
</evidence>
<keyword evidence="13" id="KW-1185">Reference proteome</keyword>
<feature type="binding site" description="in other chain" evidence="8">
    <location>
        <position position="142"/>
    </location>
    <ligand>
        <name>deamido-NAD(+)</name>
        <dbReference type="ChEBI" id="CHEBI:58437"/>
        <note>ligand shared between two neighboring subunits</note>
    </ligand>
</feature>
<feature type="binding site" evidence="8">
    <location>
        <position position="182"/>
    </location>
    <ligand>
        <name>deamido-NAD(+)</name>
        <dbReference type="ChEBI" id="CHEBI:58437"/>
        <note>ligand shared between two neighboring subunits</note>
    </ligand>
</feature>
<reference evidence="12 13" key="1">
    <citation type="submission" date="2016-10" db="EMBL/GenBank/DDBJ databases">
        <authorList>
            <person name="Varghese N."/>
            <person name="Submissions S."/>
        </authorList>
    </citation>
    <scope>NUCLEOTIDE SEQUENCE [LARGE SCALE GENOMIC DNA]</scope>
    <source>
        <strain evidence="12 13">DSM 13796</strain>
    </source>
</reference>
<dbReference type="Proteomes" id="UP000182762">
    <property type="component" value="Unassembled WGS sequence"/>
</dbReference>
<dbReference type="RefSeq" id="WP_061803465.1">
    <property type="nucleotide sequence ID" value="NZ_FOXX01000002.1"/>
</dbReference>
<evidence type="ECO:0000256" key="9">
    <source>
        <dbReference type="RuleBase" id="RU003811"/>
    </source>
</evidence>
<dbReference type="Pfam" id="PF02540">
    <property type="entry name" value="NAD_synthase"/>
    <property type="match status" value="1"/>
</dbReference>
<dbReference type="InterPro" id="IPR022926">
    <property type="entry name" value="NH(3)-dep_NAD(+)_synth"/>
</dbReference>
<comment type="function">
    <text evidence="8">Catalyzes the ATP-dependent amidation of deamido-NAD to form NAD. Uses ammonia as a nitrogen source.</text>
</comment>
<dbReference type="HAMAP" id="MF_00193">
    <property type="entry name" value="NadE_ammonia_dep"/>
    <property type="match status" value="1"/>
</dbReference>
<evidence type="ECO:0000313" key="12">
    <source>
        <dbReference type="EMBL" id="SFQ33956.1"/>
    </source>
</evidence>
<feature type="binding site" evidence="8">
    <location>
        <position position="191"/>
    </location>
    <ligand>
        <name>ATP</name>
        <dbReference type="ChEBI" id="CHEBI:30616"/>
    </ligand>
</feature>
<comment type="subunit">
    <text evidence="8">Homodimer.</text>
</comment>
<evidence type="ECO:0000313" key="13">
    <source>
        <dbReference type="Proteomes" id="UP000182762"/>
    </source>
</evidence>
<keyword evidence="7 8" id="KW-0520">NAD</keyword>
<dbReference type="InterPro" id="IPR003694">
    <property type="entry name" value="NAD_synthase"/>
</dbReference>
<dbReference type="SUPFAM" id="SSF52402">
    <property type="entry name" value="Adenine nucleotide alpha hydrolases-like"/>
    <property type="match status" value="1"/>
</dbReference>
<evidence type="ECO:0000256" key="8">
    <source>
        <dbReference type="HAMAP-Rule" id="MF_00193"/>
    </source>
</evidence>
<dbReference type="PANTHER" id="PTHR23090:SF7">
    <property type="entry name" value="NH(3)-DEPENDENT NAD(+) SYNTHETASE"/>
    <property type="match status" value="1"/>
</dbReference>
<dbReference type="PANTHER" id="PTHR23090">
    <property type="entry name" value="NH 3 /GLUTAMINE-DEPENDENT NAD + SYNTHETASE"/>
    <property type="match status" value="1"/>
</dbReference>